<organism evidence="1 2">
    <name type="scientific">Aliarcobacter cryaerophilus ATCC 43158</name>
    <dbReference type="NCBI Taxonomy" id="1032070"/>
    <lineage>
        <taxon>Bacteria</taxon>
        <taxon>Pseudomonadati</taxon>
        <taxon>Campylobacterota</taxon>
        <taxon>Epsilonproteobacteria</taxon>
        <taxon>Campylobacterales</taxon>
        <taxon>Arcobacteraceae</taxon>
        <taxon>Aliarcobacter</taxon>
    </lineage>
</organism>
<dbReference type="AlphaFoldDB" id="A0AAD0X9K0"/>
<dbReference type="Pfam" id="PF05045">
    <property type="entry name" value="RgpF"/>
    <property type="match status" value="1"/>
</dbReference>
<proteinExistence type="predicted"/>
<evidence type="ECO:0000313" key="1">
    <source>
        <dbReference type="EMBL" id="AYJ79298.1"/>
    </source>
</evidence>
<reference evidence="1 2" key="1">
    <citation type="submission" date="2018-10" db="EMBL/GenBank/DDBJ databases">
        <title>Complete genome sequences of Arcobacter cryaerophilus strains ATCC 43158 and ATCC 49615.</title>
        <authorList>
            <person name="Miller W.G."/>
            <person name="Yee E."/>
            <person name="Bono J.L."/>
        </authorList>
    </citation>
    <scope>NUCLEOTIDE SEQUENCE [LARGE SCALE GENOMIC DNA]</scope>
    <source>
        <strain evidence="1 2">ATCC 43158</strain>
    </source>
</reference>
<dbReference type="KEGG" id="acre:ACRYA_0134"/>
<name>A0AAD0X9K0_9BACT</name>
<evidence type="ECO:0000313" key="2">
    <source>
        <dbReference type="Proteomes" id="UP000273809"/>
    </source>
</evidence>
<sequence length="497" mass="59161">MIKLKNSEEKLILKYTNYLNTNKNNKLCILSHYDKNQVIENYVKYMVKKLHKLKFDIVFVSTSENISLLELDSLKNYLHTSIIRKNIGYDFISWKTGLSFVKDYQDYESILHINDSIFFPLVNSKKMFKEMNKKKVDFWGMTDSFKQTYHIESFFWVVNQKLIQSDVYKDFWNSCTILEDKNQIIKNYEMGFANLFINHGYKCSAYIPIKKVLQKLKSSFKENSLENLEQKRSFNLFWDLIIKKFNAPFIKKKILIKSHSEYNPTTFVYKEILKKYTSYNINLIENYLKKEDKTKHPINEKANIFFVNLEILHKSMKELKSNKNLVIYGFGEVGYLIYSNLEKNIKKIIDQNYISLSNRYQHINKFHSEKDISIKDEILITAFSREENIISNLEKINIKYKKIIPIDNLLPYNSLKFANNITKLLYNIDSLSRLSIEKKYELFISTSSKNLNSILKNYLEISGIKNIAFELNEEKNSIQFLIFKSKKLLYKSDFTFV</sequence>
<accession>A0AAD0X9K0</accession>
<dbReference type="InterPro" id="IPR007739">
    <property type="entry name" value="RgpF"/>
</dbReference>
<dbReference type="Proteomes" id="UP000273809">
    <property type="component" value="Chromosome"/>
</dbReference>
<protein>
    <submittedName>
        <fullName evidence="1">Polysaccharide biosynthesis protein, RgpF family</fullName>
    </submittedName>
</protein>
<dbReference type="EMBL" id="CP032823">
    <property type="protein sequence ID" value="AYJ79298.1"/>
    <property type="molecule type" value="Genomic_DNA"/>
</dbReference>
<gene>
    <name evidence="1" type="ORF">ACRYA_0134</name>
</gene>